<dbReference type="PROSITE" id="PS51186">
    <property type="entry name" value="GNAT"/>
    <property type="match status" value="1"/>
</dbReference>
<evidence type="ECO:0000259" key="1">
    <source>
        <dbReference type="PROSITE" id="PS51186"/>
    </source>
</evidence>
<feature type="domain" description="N-acetyltransferase" evidence="1">
    <location>
        <begin position="79"/>
        <end position="223"/>
    </location>
</feature>
<dbReference type="OrthoDB" id="512662at2759"/>
<evidence type="ECO:0000313" key="2">
    <source>
        <dbReference type="EMBL" id="KAF2138827.1"/>
    </source>
</evidence>
<dbReference type="InterPro" id="IPR016181">
    <property type="entry name" value="Acyl_CoA_acyltransferase"/>
</dbReference>
<protein>
    <recommendedName>
        <fullName evidence="1">N-acetyltransferase domain-containing protein</fullName>
    </recommendedName>
</protein>
<dbReference type="InterPro" id="IPR052523">
    <property type="entry name" value="Trichothecene_AcTrans"/>
</dbReference>
<organism evidence="2 3">
    <name type="scientific">Aplosporella prunicola CBS 121167</name>
    <dbReference type="NCBI Taxonomy" id="1176127"/>
    <lineage>
        <taxon>Eukaryota</taxon>
        <taxon>Fungi</taxon>
        <taxon>Dikarya</taxon>
        <taxon>Ascomycota</taxon>
        <taxon>Pezizomycotina</taxon>
        <taxon>Dothideomycetes</taxon>
        <taxon>Dothideomycetes incertae sedis</taxon>
        <taxon>Botryosphaeriales</taxon>
        <taxon>Aplosporellaceae</taxon>
        <taxon>Aplosporella</taxon>
    </lineage>
</organism>
<proteinExistence type="predicted"/>
<evidence type="ECO:0000313" key="3">
    <source>
        <dbReference type="Proteomes" id="UP000799438"/>
    </source>
</evidence>
<dbReference type="GO" id="GO:0016747">
    <property type="term" value="F:acyltransferase activity, transferring groups other than amino-acyl groups"/>
    <property type="evidence" value="ECO:0007669"/>
    <property type="project" value="InterPro"/>
</dbReference>
<dbReference type="RefSeq" id="XP_033394540.1">
    <property type="nucleotide sequence ID" value="XM_033537299.1"/>
</dbReference>
<dbReference type="PANTHER" id="PTHR42791">
    <property type="entry name" value="GNAT FAMILY ACETYLTRANSFERASE"/>
    <property type="match status" value="1"/>
</dbReference>
<dbReference type="Gene3D" id="3.40.630.30">
    <property type="match status" value="1"/>
</dbReference>
<dbReference type="InterPro" id="IPR000182">
    <property type="entry name" value="GNAT_dom"/>
</dbReference>
<dbReference type="GeneID" id="54294795"/>
<dbReference type="EMBL" id="ML995495">
    <property type="protein sequence ID" value="KAF2138827.1"/>
    <property type="molecule type" value="Genomic_DNA"/>
</dbReference>
<sequence>MPVEVSPMTSEDIDGAVETIQQAFKDDPYSNWVFDKENYSPARNHHSLSLRCHWGIQHGIFHVAKDSSSSTPNRILGAAMWLPPAPPSTPQPWSLWLSFWLLWLQQGLMNLRFLGRGGLRVRRYWIWKAAQAEAQAKLWTSEQGYYFCNIVTVRPEVQGKGIGTALMRKVLKRADSEGVPCYLESSRRDPNVPIYEKFGFKLRTVMECDDEGEKAMLYCMVREPQGKKDV</sequence>
<dbReference type="Pfam" id="PF13508">
    <property type="entry name" value="Acetyltransf_7"/>
    <property type="match status" value="1"/>
</dbReference>
<dbReference type="CDD" id="cd04301">
    <property type="entry name" value="NAT_SF"/>
    <property type="match status" value="1"/>
</dbReference>
<dbReference type="AlphaFoldDB" id="A0A6A6B772"/>
<dbReference type="PANTHER" id="PTHR42791:SF4">
    <property type="entry name" value="ACETYLTRANSFERASE, GNAT FAMILY FAMILY (AFU_ORTHOLOGUE AFUA_4G09540)-RELATED"/>
    <property type="match status" value="1"/>
</dbReference>
<keyword evidence="3" id="KW-1185">Reference proteome</keyword>
<gene>
    <name evidence="2" type="ORF">K452DRAFT_233350</name>
</gene>
<dbReference type="Proteomes" id="UP000799438">
    <property type="component" value="Unassembled WGS sequence"/>
</dbReference>
<name>A0A6A6B772_9PEZI</name>
<dbReference type="SUPFAM" id="SSF55729">
    <property type="entry name" value="Acyl-CoA N-acyltransferases (Nat)"/>
    <property type="match status" value="1"/>
</dbReference>
<reference evidence="2" key="1">
    <citation type="journal article" date="2020" name="Stud. Mycol.">
        <title>101 Dothideomycetes genomes: a test case for predicting lifestyles and emergence of pathogens.</title>
        <authorList>
            <person name="Haridas S."/>
            <person name="Albert R."/>
            <person name="Binder M."/>
            <person name="Bloem J."/>
            <person name="Labutti K."/>
            <person name="Salamov A."/>
            <person name="Andreopoulos B."/>
            <person name="Baker S."/>
            <person name="Barry K."/>
            <person name="Bills G."/>
            <person name="Bluhm B."/>
            <person name="Cannon C."/>
            <person name="Castanera R."/>
            <person name="Culley D."/>
            <person name="Daum C."/>
            <person name="Ezra D."/>
            <person name="Gonzalez J."/>
            <person name="Henrissat B."/>
            <person name="Kuo A."/>
            <person name="Liang C."/>
            <person name="Lipzen A."/>
            <person name="Lutzoni F."/>
            <person name="Magnuson J."/>
            <person name="Mondo S."/>
            <person name="Nolan M."/>
            <person name="Ohm R."/>
            <person name="Pangilinan J."/>
            <person name="Park H.-J."/>
            <person name="Ramirez L."/>
            <person name="Alfaro M."/>
            <person name="Sun H."/>
            <person name="Tritt A."/>
            <person name="Yoshinaga Y."/>
            <person name="Zwiers L.-H."/>
            <person name="Turgeon B."/>
            <person name="Goodwin S."/>
            <person name="Spatafora J."/>
            <person name="Crous P."/>
            <person name="Grigoriev I."/>
        </authorList>
    </citation>
    <scope>NUCLEOTIDE SEQUENCE</scope>
    <source>
        <strain evidence="2">CBS 121167</strain>
    </source>
</reference>
<accession>A0A6A6B772</accession>